<feature type="region of interest" description="Disordered" evidence="1">
    <location>
        <begin position="173"/>
        <end position="193"/>
    </location>
</feature>
<feature type="region of interest" description="Disordered" evidence="1">
    <location>
        <begin position="541"/>
        <end position="562"/>
    </location>
</feature>
<evidence type="ECO:0000256" key="2">
    <source>
        <dbReference type="SAM" id="Phobius"/>
    </source>
</evidence>
<name>A0ABQ4Z8E2_9ASTR</name>
<keyword evidence="2" id="KW-0812">Transmembrane</keyword>
<dbReference type="PANTHER" id="PTHR48449">
    <property type="entry name" value="DUF1985 DOMAIN-CONTAINING PROTEIN"/>
    <property type="match status" value="1"/>
</dbReference>
<feature type="region of interest" description="Disordered" evidence="1">
    <location>
        <begin position="140"/>
        <end position="160"/>
    </location>
</feature>
<feature type="region of interest" description="Disordered" evidence="1">
    <location>
        <begin position="91"/>
        <end position="121"/>
    </location>
</feature>
<evidence type="ECO:0000256" key="1">
    <source>
        <dbReference type="SAM" id="MobiDB-lite"/>
    </source>
</evidence>
<dbReference type="Pfam" id="PF03004">
    <property type="entry name" value="Transposase_24"/>
    <property type="match status" value="1"/>
</dbReference>
<organism evidence="3 4">
    <name type="scientific">Tanacetum coccineum</name>
    <dbReference type="NCBI Taxonomy" id="301880"/>
    <lineage>
        <taxon>Eukaryota</taxon>
        <taxon>Viridiplantae</taxon>
        <taxon>Streptophyta</taxon>
        <taxon>Embryophyta</taxon>
        <taxon>Tracheophyta</taxon>
        <taxon>Spermatophyta</taxon>
        <taxon>Magnoliopsida</taxon>
        <taxon>eudicotyledons</taxon>
        <taxon>Gunneridae</taxon>
        <taxon>Pentapetalae</taxon>
        <taxon>asterids</taxon>
        <taxon>campanulids</taxon>
        <taxon>Asterales</taxon>
        <taxon>Asteraceae</taxon>
        <taxon>Asteroideae</taxon>
        <taxon>Anthemideae</taxon>
        <taxon>Anthemidinae</taxon>
        <taxon>Tanacetum</taxon>
    </lineage>
</organism>
<sequence length="922" mass="104075">MAISLGVLRDMAVVSNFWRRPRESRFSQFICIIVLLVLFHQMVTVLLAKTNNASWTLLCSVPSTGDNVNGNDLDNVTFYIDLHIDGESTEVDAPPDIIDVPGEDDDISDDEDPLPHDLADSDVEDLINDDDGVEKMADVARAHGGDGGGEDPSRPPPPSFGCAGCFVNRGKGKRKPNLGGVKAGRKTRERTRNQQLKDAVAANKGRPIEIGFEDRADNTVVPTGPYSTQWGNYFGEMIRGIPLYYPSWQKVPAGDKARLMATLGTTYNLEPHMRSERWPRIDGYIQAQFGKTYNTNKATLKREHWIKDPETGAYDLDQIRRGKPDEYTDDEWEKYINFWNDPANAQRAETNRLNRSKSTVVSRHGSRSIPLTRHLMKQASATQEEPSEIDTFYRLHTVNGVFQDPEALRMYDRMRELEATGEHTTAEINAMVRGGKLRGHIPGVGPVLPGYVRSRLSYSAPVDRSNDVDFMMSLMRSDDRFADAFARYDSGGASGSGGSRARDSEGGEDGDDTGREDGGDDTIVVSVYRQIIKKICMSLGKGDSKRQNSRGASVDKSTNIKVTPSDMSLGKLPLKDKTVEKFPPMSLGNLVPPWHQFLDQKIRGAHFSLRIVAGERFVIELTPSMFSQRHVAGEGVRIHDSFHVAGKIYCPVWAPIPGHKKIRGGPLFASRECSLWEQLLSSSYPSMFSPAEHVAAAKGQQLEVEGDENENVLLYYYITDNIKIQFGREEFCLVTGLRFGVENLADYNDGELPIPFRRRVFPSSLDGEHITCKYGVEGKRRIPDWMLRLANDRVGWDNYPWGSYVWPTLYSQLKNANVRRWPKLYATQPTTEIDKKSYSIFGYTWAFKGNMPAARLTPDETEARSDWWISSRAYFDGGIGQAERVPRHLNRQNMYEVPSEFYRQFEEQKRDLEKQKRDIEEI</sequence>
<feature type="transmembrane region" description="Helical" evidence="2">
    <location>
        <begin position="29"/>
        <end position="48"/>
    </location>
</feature>
<feature type="compositionally biased region" description="Polar residues" evidence="1">
    <location>
        <begin position="549"/>
        <end position="562"/>
    </location>
</feature>
<keyword evidence="2" id="KW-0472">Membrane</keyword>
<feature type="compositionally biased region" description="Acidic residues" evidence="1">
    <location>
        <begin position="101"/>
        <end position="112"/>
    </location>
</feature>
<keyword evidence="2" id="KW-1133">Transmembrane helix</keyword>
<dbReference type="Proteomes" id="UP001151760">
    <property type="component" value="Unassembled WGS sequence"/>
</dbReference>
<reference evidence="3" key="1">
    <citation type="journal article" date="2022" name="Int. J. Mol. Sci.">
        <title>Draft Genome of Tanacetum Coccineum: Genomic Comparison of Closely Related Tanacetum-Family Plants.</title>
        <authorList>
            <person name="Yamashiro T."/>
            <person name="Shiraishi A."/>
            <person name="Nakayama K."/>
            <person name="Satake H."/>
        </authorList>
    </citation>
    <scope>NUCLEOTIDE SEQUENCE</scope>
</reference>
<dbReference type="EMBL" id="BQNB010011032">
    <property type="protein sequence ID" value="GJS85188.1"/>
    <property type="molecule type" value="Genomic_DNA"/>
</dbReference>
<dbReference type="PANTHER" id="PTHR48449:SF1">
    <property type="entry name" value="DUF1985 DOMAIN-CONTAINING PROTEIN"/>
    <property type="match status" value="1"/>
</dbReference>
<comment type="caution">
    <text evidence="3">The sequence shown here is derived from an EMBL/GenBank/DDBJ whole genome shotgun (WGS) entry which is preliminary data.</text>
</comment>
<dbReference type="InterPro" id="IPR004252">
    <property type="entry name" value="Probable_transposase_24"/>
</dbReference>
<feature type="region of interest" description="Disordered" evidence="1">
    <location>
        <begin position="491"/>
        <end position="520"/>
    </location>
</feature>
<proteinExistence type="predicted"/>
<protein>
    <submittedName>
        <fullName evidence="3">F-box domain containing protein</fullName>
    </submittedName>
</protein>
<keyword evidence="4" id="KW-1185">Reference proteome</keyword>
<evidence type="ECO:0000313" key="4">
    <source>
        <dbReference type="Proteomes" id="UP001151760"/>
    </source>
</evidence>
<reference evidence="3" key="2">
    <citation type="submission" date="2022-01" db="EMBL/GenBank/DDBJ databases">
        <authorList>
            <person name="Yamashiro T."/>
            <person name="Shiraishi A."/>
            <person name="Satake H."/>
            <person name="Nakayama K."/>
        </authorList>
    </citation>
    <scope>NUCLEOTIDE SEQUENCE</scope>
</reference>
<accession>A0ABQ4Z8E2</accession>
<evidence type="ECO:0000313" key="3">
    <source>
        <dbReference type="EMBL" id="GJS85188.1"/>
    </source>
</evidence>
<gene>
    <name evidence="3" type="ORF">Tco_0751729</name>
</gene>